<dbReference type="Proteomes" id="UP000502433">
    <property type="component" value="Chromosome"/>
</dbReference>
<evidence type="ECO:0000313" key="2">
    <source>
        <dbReference type="Proteomes" id="UP000502433"/>
    </source>
</evidence>
<gene>
    <name evidence="1" type="ORF">HGD76_15280</name>
</gene>
<reference evidence="1 2" key="2">
    <citation type="submission" date="2020-04" db="EMBL/GenBank/DDBJ databases">
        <authorList>
            <person name="Fomenkov A."/>
            <person name="Anton B.P."/>
            <person name="Roberts R.J."/>
        </authorList>
    </citation>
    <scope>NUCLEOTIDE SEQUENCE [LARGE SCALE GENOMIC DNA]</scope>
    <source>
        <strain evidence="1 2">CCAP 1403/13f</strain>
    </source>
</reference>
<dbReference type="RefSeq" id="WP_168696290.1">
    <property type="nucleotide sequence ID" value="NZ_CP051206.1"/>
</dbReference>
<sequence>MQVKIELPDELGNQLLEMPDMQLLVQKAIEKMLLEERQKHSSTPLTVKSSQLLVDLVNDLPEFPTFKNQDPLKLQRALRDEWD</sequence>
<dbReference type="KEGG" id="dfs:HGD76_15280"/>
<name>A0A6H2C0I0_DOLFA</name>
<dbReference type="EMBL" id="CP051206">
    <property type="protein sequence ID" value="QJB45332.1"/>
    <property type="molecule type" value="Genomic_DNA"/>
</dbReference>
<evidence type="ECO:0000313" key="1">
    <source>
        <dbReference type="EMBL" id="QJB45332.1"/>
    </source>
</evidence>
<organism evidence="1 2">
    <name type="scientific">Dolichospermum flos-aquae CCAP 1403/13F</name>
    <dbReference type="NCBI Taxonomy" id="315271"/>
    <lineage>
        <taxon>Bacteria</taxon>
        <taxon>Bacillati</taxon>
        <taxon>Cyanobacteriota</taxon>
        <taxon>Cyanophyceae</taxon>
        <taxon>Nostocales</taxon>
        <taxon>Aphanizomenonaceae</taxon>
        <taxon>Dolichospermum</taxon>
    </lineage>
</organism>
<reference evidence="1 2" key="1">
    <citation type="submission" date="2020-04" db="EMBL/GenBank/DDBJ databases">
        <title>Genome-Wide Identification of 5-Methylcytosine Sites in Bacterial Genomes By High-Throughput Sequencing of MspJI Restriction Fragments.</title>
        <authorList>
            <person name="Wu V."/>
        </authorList>
    </citation>
    <scope>NUCLEOTIDE SEQUENCE [LARGE SCALE GENOMIC DNA]</scope>
    <source>
        <strain evidence="1 2">CCAP 1403/13f</strain>
    </source>
</reference>
<protein>
    <submittedName>
        <fullName evidence="1">Uncharacterized protein</fullName>
    </submittedName>
</protein>
<accession>A0A6H2C0I0</accession>
<dbReference type="AlphaFoldDB" id="A0A6H2C0I0"/>
<proteinExistence type="predicted"/>